<evidence type="ECO:0000256" key="1">
    <source>
        <dbReference type="ARBA" id="ARBA00007074"/>
    </source>
</evidence>
<gene>
    <name evidence="6" type="ORF">EV195_11510</name>
</gene>
<dbReference type="GO" id="GO:0006508">
    <property type="term" value="P:proteolysis"/>
    <property type="evidence" value="ECO:0007669"/>
    <property type="project" value="UniProtKB-KW"/>
</dbReference>
<dbReference type="RefSeq" id="WP_132795987.1">
    <property type="nucleotide sequence ID" value="NZ_SLXM01000015.1"/>
</dbReference>
<dbReference type="InterPro" id="IPR051202">
    <property type="entry name" value="Peptidase_C40"/>
</dbReference>
<evidence type="ECO:0000256" key="3">
    <source>
        <dbReference type="ARBA" id="ARBA00022801"/>
    </source>
</evidence>
<dbReference type="Pfam" id="PF00877">
    <property type="entry name" value="NLPC_P60"/>
    <property type="match status" value="1"/>
</dbReference>
<dbReference type="AlphaFoldDB" id="A0A4R2NK74"/>
<comment type="similarity">
    <text evidence="1">Belongs to the peptidase C40 family.</text>
</comment>
<feature type="domain" description="NlpC/P60" evidence="5">
    <location>
        <begin position="47"/>
        <end position="174"/>
    </location>
</feature>
<dbReference type="OrthoDB" id="9807055at2"/>
<dbReference type="EMBL" id="SLXM01000015">
    <property type="protein sequence ID" value="TCP21897.1"/>
    <property type="molecule type" value="Genomic_DNA"/>
</dbReference>
<name>A0A4R2NK74_9FLAO</name>
<keyword evidence="4" id="KW-0788">Thiol protease</keyword>
<keyword evidence="3" id="KW-0378">Hydrolase</keyword>
<dbReference type="Gene3D" id="3.90.1720.10">
    <property type="entry name" value="endopeptidase domain like (from Nostoc punctiforme)"/>
    <property type="match status" value="1"/>
</dbReference>
<sequence length="177" mass="20002">MIKRLLFIFTIATLLVSCGSSRKTTESKSRVPISKEEVKQSSTIKEATLADKVVWTAVTYKGVPYKYGGTTRNGMDCSGLIHTSFKKRNIYLPRTSYSMFSEGYEIPLREVRRGDLLFFITAKKRNVVNHVGLVTSVDNDNIQFIHSTTSRGVIVSSLSMPYWKAAFYRAKRVLGDE</sequence>
<dbReference type="GO" id="GO:0008234">
    <property type="term" value="F:cysteine-type peptidase activity"/>
    <property type="evidence" value="ECO:0007669"/>
    <property type="project" value="UniProtKB-KW"/>
</dbReference>
<evidence type="ECO:0000259" key="5">
    <source>
        <dbReference type="PROSITE" id="PS51935"/>
    </source>
</evidence>
<evidence type="ECO:0000256" key="2">
    <source>
        <dbReference type="ARBA" id="ARBA00022670"/>
    </source>
</evidence>
<dbReference type="PANTHER" id="PTHR47053:SF1">
    <property type="entry name" value="MUREIN DD-ENDOPEPTIDASE MEPH-RELATED"/>
    <property type="match status" value="1"/>
</dbReference>
<keyword evidence="2" id="KW-0645">Protease</keyword>
<proteinExistence type="inferred from homology"/>
<evidence type="ECO:0000313" key="6">
    <source>
        <dbReference type="EMBL" id="TCP21897.1"/>
    </source>
</evidence>
<dbReference type="PROSITE" id="PS51935">
    <property type="entry name" value="NLPC_P60"/>
    <property type="match status" value="1"/>
</dbReference>
<organism evidence="6 7">
    <name type="scientific">Tenacibaculum skagerrakense</name>
    <dbReference type="NCBI Taxonomy" id="186571"/>
    <lineage>
        <taxon>Bacteria</taxon>
        <taxon>Pseudomonadati</taxon>
        <taxon>Bacteroidota</taxon>
        <taxon>Flavobacteriia</taxon>
        <taxon>Flavobacteriales</taxon>
        <taxon>Flavobacteriaceae</taxon>
        <taxon>Tenacibaculum</taxon>
    </lineage>
</organism>
<dbReference type="SUPFAM" id="SSF54001">
    <property type="entry name" value="Cysteine proteinases"/>
    <property type="match status" value="1"/>
</dbReference>
<comment type="caution">
    <text evidence="6">The sequence shown here is derived from an EMBL/GenBank/DDBJ whole genome shotgun (WGS) entry which is preliminary data.</text>
</comment>
<dbReference type="PROSITE" id="PS51257">
    <property type="entry name" value="PROKAR_LIPOPROTEIN"/>
    <property type="match status" value="1"/>
</dbReference>
<evidence type="ECO:0000313" key="7">
    <source>
        <dbReference type="Proteomes" id="UP000294564"/>
    </source>
</evidence>
<accession>A0A4R2NK74</accession>
<evidence type="ECO:0000256" key="4">
    <source>
        <dbReference type="ARBA" id="ARBA00022807"/>
    </source>
</evidence>
<dbReference type="InterPro" id="IPR038765">
    <property type="entry name" value="Papain-like_cys_pep_sf"/>
</dbReference>
<reference evidence="6 7" key="1">
    <citation type="submission" date="2019-03" db="EMBL/GenBank/DDBJ databases">
        <title>Genomic Encyclopedia of Type Strains, Phase IV (KMG-IV): sequencing the most valuable type-strain genomes for metagenomic binning, comparative biology and taxonomic classification.</title>
        <authorList>
            <person name="Goeker M."/>
        </authorList>
    </citation>
    <scope>NUCLEOTIDE SEQUENCE [LARGE SCALE GENOMIC DNA]</scope>
    <source>
        <strain evidence="6 7">DSM 14836</strain>
    </source>
</reference>
<protein>
    <submittedName>
        <fullName evidence="6">NlpC/P60 family protein</fullName>
    </submittedName>
</protein>
<dbReference type="Proteomes" id="UP000294564">
    <property type="component" value="Unassembled WGS sequence"/>
</dbReference>
<keyword evidence="7" id="KW-1185">Reference proteome</keyword>
<dbReference type="InterPro" id="IPR000064">
    <property type="entry name" value="NLP_P60_dom"/>
</dbReference>
<dbReference type="PANTHER" id="PTHR47053">
    <property type="entry name" value="MUREIN DD-ENDOPEPTIDASE MEPH-RELATED"/>
    <property type="match status" value="1"/>
</dbReference>